<keyword evidence="4" id="KW-0539">Nucleus</keyword>
<reference evidence="6" key="1">
    <citation type="submission" date="2015-06" db="EMBL/GenBank/DDBJ databases">
        <authorList>
            <person name="Nguyen H."/>
        </authorList>
    </citation>
    <scope>NUCLEOTIDE SEQUENCE</scope>
    <source>
        <strain evidence="6">DAOM 180753</strain>
    </source>
</reference>
<evidence type="ECO:0000313" key="7">
    <source>
        <dbReference type="Proteomes" id="UP001227192"/>
    </source>
</evidence>
<dbReference type="AlphaFoldDB" id="A0AAI9TJH4"/>
<evidence type="ECO:0000256" key="2">
    <source>
        <dbReference type="ARBA" id="ARBA00023125"/>
    </source>
</evidence>
<evidence type="ECO:0000313" key="6">
    <source>
        <dbReference type="EMBL" id="KAJ9488304.1"/>
    </source>
</evidence>
<evidence type="ECO:0000256" key="4">
    <source>
        <dbReference type="ARBA" id="ARBA00023242"/>
    </source>
</evidence>
<gene>
    <name evidence="6" type="ORF">VN97_g5001</name>
</gene>
<keyword evidence="2" id="KW-0238">DNA-binding</keyword>
<feature type="region of interest" description="Disordered" evidence="5">
    <location>
        <begin position="57"/>
        <end position="83"/>
    </location>
</feature>
<dbReference type="GO" id="GO:0000981">
    <property type="term" value="F:DNA-binding transcription factor activity, RNA polymerase II-specific"/>
    <property type="evidence" value="ECO:0007669"/>
    <property type="project" value="InterPro"/>
</dbReference>
<keyword evidence="7" id="KW-1185">Reference proteome</keyword>
<keyword evidence="1" id="KW-0805">Transcription regulation</keyword>
<name>A0AAI9TJH4_PENTH</name>
<proteinExistence type="predicted"/>
<dbReference type="Gene3D" id="4.10.240.10">
    <property type="entry name" value="Zn(2)-C6 fungal-type DNA-binding domain"/>
    <property type="match status" value="1"/>
</dbReference>
<reference evidence="6" key="2">
    <citation type="journal article" date="2016" name="Fungal Biol.">
        <title>Ochratoxin A production by Penicillium thymicola.</title>
        <authorList>
            <person name="Nguyen H.D.T."/>
            <person name="McMullin D.R."/>
            <person name="Ponomareva E."/>
            <person name="Riley R."/>
            <person name="Pomraning K.R."/>
            <person name="Baker S.E."/>
            <person name="Seifert K.A."/>
        </authorList>
    </citation>
    <scope>NUCLEOTIDE SEQUENCE</scope>
    <source>
        <strain evidence="6">DAOM 180753</strain>
    </source>
</reference>
<comment type="caution">
    <text evidence="6">The sequence shown here is derived from an EMBL/GenBank/DDBJ whole genome shotgun (WGS) entry which is preliminary data.</text>
</comment>
<accession>A0AAI9TJH4</accession>
<evidence type="ECO:0000256" key="3">
    <source>
        <dbReference type="ARBA" id="ARBA00023163"/>
    </source>
</evidence>
<dbReference type="GO" id="GO:0008270">
    <property type="term" value="F:zinc ion binding"/>
    <property type="evidence" value="ECO:0007669"/>
    <property type="project" value="InterPro"/>
</dbReference>
<dbReference type="GO" id="GO:0003677">
    <property type="term" value="F:DNA binding"/>
    <property type="evidence" value="ECO:0007669"/>
    <property type="project" value="UniProtKB-KW"/>
</dbReference>
<evidence type="ECO:0000256" key="1">
    <source>
        <dbReference type="ARBA" id="ARBA00023015"/>
    </source>
</evidence>
<organism evidence="6 7">
    <name type="scientific">Penicillium thymicola</name>
    <dbReference type="NCBI Taxonomy" id="293382"/>
    <lineage>
        <taxon>Eukaryota</taxon>
        <taxon>Fungi</taxon>
        <taxon>Dikarya</taxon>
        <taxon>Ascomycota</taxon>
        <taxon>Pezizomycotina</taxon>
        <taxon>Eurotiomycetes</taxon>
        <taxon>Eurotiomycetidae</taxon>
        <taxon>Eurotiales</taxon>
        <taxon>Aspergillaceae</taxon>
        <taxon>Penicillium</taxon>
    </lineage>
</organism>
<evidence type="ECO:0000256" key="5">
    <source>
        <dbReference type="SAM" id="MobiDB-lite"/>
    </source>
</evidence>
<keyword evidence="3" id="KW-0804">Transcription</keyword>
<dbReference type="Proteomes" id="UP001227192">
    <property type="component" value="Unassembled WGS sequence"/>
</dbReference>
<protein>
    <submittedName>
        <fullName evidence="6">Uncharacterized protein</fullName>
    </submittedName>
</protein>
<dbReference type="EMBL" id="LACB01000122">
    <property type="protein sequence ID" value="KAJ9488304.1"/>
    <property type="molecule type" value="Genomic_DNA"/>
</dbReference>
<dbReference type="InterPro" id="IPR036864">
    <property type="entry name" value="Zn2-C6_fun-type_DNA-bd_sf"/>
</dbReference>
<sequence length="83" mass="9426">MIVEQEKFAVMGYNRVLCGPCSKRTDQGLQCVYTGELEKKRARQTYISKLETRIQQLESPQYSEKGHGSGRTPVDNTAIADTW</sequence>